<dbReference type="Proteomes" id="UP001296873">
    <property type="component" value="Unassembled WGS sequence"/>
</dbReference>
<dbReference type="Gene3D" id="1.20.1220.20">
    <property type="entry name" value="Uncharcterised protein PF01724"/>
    <property type="match status" value="1"/>
</dbReference>
<accession>A0ABS1DD77</accession>
<organism evidence="1 2">
    <name type="scientific">Rhodovibrio sodomensis</name>
    <dbReference type="NCBI Taxonomy" id="1088"/>
    <lineage>
        <taxon>Bacteria</taxon>
        <taxon>Pseudomonadati</taxon>
        <taxon>Pseudomonadota</taxon>
        <taxon>Alphaproteobacteria</taxon>
        <taxon>Rhodospirillales</taxon>
        <taxon>Rhodovibrionaceae</taxon>
        <taxon>Rhodovibrio</taxon>
    </lineage>
</organism>
<dbReference type="RefSeq" id="WP_242480380.1">
    <property type="nucleotide sequence ID" value="NZ_NRRL01000010.1"/>
</dbReference>
<comment type="caution">
    <text evidence="1">The sequence shown here is derived from an EMBL/GenBank/DDBJ whole genome shotgun (WGS) entry which is preliminary data.</text>
</comment>
<dbReference type="EMBL" id="NRRL01000010">
    <property type="protein sequence ID" value="MBK1667703.1"/>
    <property type="molecule type" value="Genomic_DNA"/>
</dbReference>
<evidence type="ECO:0008006" key="3">
    <source>
        <dbReference type="Google" id="ProtNLM"/>
    </source>
</evidence>
<proteinExistence type="predicted"/>
<name>A0ABS1DD77_9PROT</name>
<reference evidence="1 2" key="1">
    <citation type="journal article" date="2020" name="Microorganisms">
        <title>Osmotic Adaptation and Compatible Solute Biosynthesis of Phototrophic Bacteria as Revealed from Genome Analyses.</title>
        <authorList>
            <person name="Imhoff J.F."/>
            <person name="Rahn T."/>
            <person name="Kunzel S."/>
            <person name="Keller A."/>
            <person name="Neulinger S.C."/>
        </authorList>
    </citation>
    <scope>NUCLEOTIDE SEQUENCE [LARGE SCALE GENOMIC DNA]</scope>
    <source>
        <strain evidence="1 2">DSM 9895</strain>
    </source>
</reference>
<gene>
    <name evidence="1" type="ORF">CKO28_06600</name>
</gene>
<evidence type="ECO:0000313" key="1">
    <source>
        <dbReference type="EMBL" id="MBK1667703.1"/>
    </source>
</evidence>
<sequence length="68" mass="7738">MPRESKEPATMPGDPLYDTDFYAWPQQQARLLLEVRDNRLDAENLAEEVADLANSGLRWAIAAYDAWA</sequence>
<dbReference type="Pfam" id="PF01724">
    <property type="entry name" value="DUF29"/>
    <property type="match status" value="1"/>
</dbReference>
<keyword evidence="2" id="KW-1185">Reference proteome</keyword>
<evidence type="ECO:0000313" key="2">
    <source>
        <dbReference type="Proteomes" id="UP001296873"/>
    </source>
</evidence>
<protein>
    <recommendedName>
        <fullName evidence="3">DUF29 domain-containing protein</fullName>
    </recommendedName>
</protein>